<name>A0A0A9F9D7_ARUDO</name>
<dbReference type="EMBL" id="GBRH01188939">
    <property type="protein sequence ID" value="JAE08957.1"/>
    <property type="molecule type" value="Transcribed_RNA"/>
</dbReference>
<accession>A0A0A9F9D7</accession>
<proteinExistence type="predicted"/>
<sequence length="22" mass="2531">MEILQDLTQVLVASFTTYFHSS</sequence>
<organism evidence="1">
    <name type="scientific">Arundo donax</name>
    <name type="common">Giant reed</name>
    <name type="synonym">Donax arundinaceus</name>
    <dbReference type="NCBI Taxonomy" id="35708"/>
    <lineage>
        <taxon>Eukaryota</taxon>
        <taxon>Viridiplantae</taxon>
        <taxon>Streptophyta</taxon>
        <taxon>Embryophyta</taxon>
        <taxon>Tracheophyta</taxon>
        <taxon>Spermatophyta</taxon>
        <taxon>Magnoliopsida</taxon>
        <taxon>Liliopsida</taxon>
        <taxon>Poales</taxon>
        <taxon>Poaceae</taxon>
        <taxon>PACMAD clade</taxon>
        <taxon>Arundinoideae</taxon>
        <taxon>Arundineae</taxon>
        <taxon>Arundo</taxon>
    </lineage>
</organism>
<reference evidence="1" key="1">
    <citation type="submission" date="2014-09" db="EMBL/GenBank/DDBJ databases">
        <authorList>
            <person name="Magalhaes I.L.F."/>
            <person name="Oliveira U."/>
            <person name="Santos F.R."/>
            <person name="Vidigal T.H.D.A."/>
            <person name="Brescovit A.D."/>
            <person name="Santos A.J."/>
        </authorList>
    </citation>
    <scope>NUCLEOTIDE SEQUENCE</scope>
    <source>
        <tissue evidence="1">Shoot tissue taken approximately 20 cm above the soil surface</tissue>
    </source>
</reference>
<dbReference type="AlphaFoldDB" id="A0A0A9F9D7"/>
<reference evidence="1" key="2">
    <citation type="journal article" date="2015" name="Data Brief">
        <title>Shoot transcriptome of the giant reed, Arundo donax.</title>
        <authorList>
            <person name="Barrero R.A."/>
            <person name="Guerrero F.D."/>
            <person name="Moolhuijzen P."/>
            <person name="Goolsby J.A."/>
            <person name="Tidwell J."/>
            <person name="Bellgard S.E."/>
            <person name="Bellgard M.I."/>
        </authorList>
    </citation>
    <scope>NUCLEOTIDE SEQUENCE</scope>
    <source>
        <tissue evidence="1">Shoot tissue taken approximately 20 cm above the soil surface</tissue>
    </source>
</reference>
<evidence type="ECO:0000313" key="1">
    <source>
        <dbReference type="EMBL" id="JAE08957.1"/>
    </source>
</evidence>
<protein>
    <submittedName>
        <fullName evidence="1">Uncharacterized protein</fullName>
    </submittedName>
</protein>